<keyword evidence="3" id="KW-1185">Reference proteome</keyword>
<protein>
    <recommendedName>
        <fullName evidence="4">Prepilin-type N-terminal cleavage/methylation domain-containing protein</fullName>
    </recommendedName>
</protein>
<proteinExistence type="predicted"/>
<reference evidence="2" key="1">
    <citation type="journal article" date="2014" name="Int. J. Syst. Evol. Microbiol.">
        <title>Complete genome sequence of Corynebacterium casei LMG S-19264T (=DSM 44701T), isolated from a smear-ripened cheese.</title>
        <authorList>
            <consortium name="US DOE Joint Genome Institute (JGI-PGF)"/>
            <person name="Walter F."/>
            <person name="Albersmeier A."/>
            <person name="Kalinowski J."/>
            <person name="Ruckert C."/>
        </authorList>
    </citation>
    <scope>NUCLEOTIDE SEQUENCE</scope>
    <source>
        <strain evidence="2">KCTC 23310</strain>
    </source>
</reference>
<evidence type="ECO:0000313" key="3">
    <source>
        <dbReference type="Proteomes" id="UP000638981"/>
    </source>
</evidence>
<gene>
    <name evidence="2" type="ORF">GCM10007315_32590</name>
</gene>
<dbReference type="Pfam" id="PF07963">
    <property type="entry name" value="N_methyl"/>
    <property type="match status" value="1"/>
</dbReference>
<evidence type="ECO:0008006" key="4">
    <source>
        <dbReference type="Google" id="ProtNLM"/>
    </source>
</evidence>
<sequence length="135" mass="14915">MILAPFDQQTDRRNGERGFTLLEALIALALVALVAGGVLRQSAWAGGQSRDRLERLILTEFARSVLEEYRGSYPHVAGAGEAEGGWQWQITETVTQDTVATVPDLGFVELRATVWNVEAADRRISLTTLIARRHP</sequence>
<organism evidence="2 3">
    <name type="scientific">Neogemmobacter tilapiae</name>
    <dbReference type="NCBI Taxonomy" id="875041"/>
    <lineage>
        <taxon>Bacteria</taxon>
        <taxon>Pseudomonadati</taxon>
        <taxon>Pseudomonadota</taxon>
        <taxon>Alphaproteobacteria</taxon>
        <taxon>Rhodobacterales</taxon>
        <taxon>Paracoccaceae</taxon>
        <taxon>Neogemmobacter</taxon>
    </lineage>
</organism>
<dbReference type="InterPro" id="IPR012902">
    <property type="entry name" value="N_methyl_site"/>
</dbReference>
<evidence type="ECO:0000313" key="2">
    <source>
        <dbReference type="EMBL" id="GHC65461.1"/>
    </source>
</evidence>
<comment type="caution">
    <text evidence="2">The sequence shown here is derived from an EMBL/GenBank/DDBJ whole genome shotgun (WGS) entry which is preliminary data.</text>
</comment>
<keyword evidence="1" id="KW-0812">Transmembrane</keyword>
<dbReference type="PROSITE" id="PS00409">
    <property type="entry name" value="PROKAR_NTER_METHYL"/>
    <property type="match status" value="1"/>
</dbReference>
<reference evidence="2" key="2">
    <citation type="submission" date="2020-09" db="EMBL/GenBank/DDBJ databases">
        <authorList>
            <person name="Sun Q."/>
            <person name="Kim S."/>
        </authorList>
    </citation>
    <scope>NUCLEOTIDE SEQUENCE</scope>
    <source>
        <strain evidence="2">KCTC 23310</strain>
    </source>
</reference>
<keyword evidence="1" id="KW-1133">Transmembrane helix</keyword>
<dbReference type="RefSeq" id="WP_189413053.1">
    <property type="nucleotide sequence ID" value="NZ_BMYJ01000012.1"/>
</dbReference>
<accession>A0A918TZ58</accession>
<feature type="transmembrane region" description="Helical" evidence="1">
    <location>
        <begin position="20"/>
        <end position="39"/>
    </location>
</feature>
<dbReference type="Proteomes" id="UP000638981">
    <property type="component" value="Unassembled WGS sequence"/>
</dbReference>
<dbReference type="NCBIfam" id="TIGR02532">
    <property type="entry name" value="IV_pilin_GFxxxE"/>
    <property type="match status" value="1"/>
</dbReference>
<name>A0A918TZ58_9RHOB</name>
<dbReference type="EMBL" id="BMYJ01000012">
    <property type="protein sequence ID" value="GHC65461.1"/>
    <property type="molecule type" value="Genomic_DNA"/>
</dbReference>
<evidence type="ECO:0000256" key="1">
    <source>
        <dbReference type="SAM" id="Phobius"/>
    </source>
</evidence>
<keyword evidence="1" id="KW-0472">Membrane</keyword>
<dbReference type="AlphaFoldDB" id="A0A918TZ58"/>